<accession>B9Y8K6</accession>
<evidence type="ECO:0000313" key="2">
    <source>
        <dbReference type="Proteomes" id="UP000005950"/>
    </source>
</evidence>
<comment type="caution">
    <text evidence="1">The sequence shown here is derived from an EMBL/GenBank/DDBJ whole genome shotgun (WGS) entry which is preliminary data.</text>
</comment>
<dbReference type="Proteomes" id="UP000005950">
    <property type="component" value="Unassembled WGS sequence"/>
</dbReference>
<proteinExistence type="predicted"/>
<reference evidence="1 2" key="2">
    <citation type="submission" date="2009-02" db="EMBL/GenBank/DDBJ databases">
        <title>Draft genome sequence of Holdemania filiformis DSM 12042.</title>
        <authorList>
            <person name="Sudarsanam P."/>
            <person name="Ley R."/>
            <person name="Guruge J."/>
            <person name="Turnbaugh P.J."/>
            <person name="Mahowald M."/>
            <person name="Liep D."/>
            <person name="Gordon J."/>
        </authorList>
    </citation>
    <scope>NUCLEOTIDE SEQUENCE [LARGE SCALE GENOMIC DNA]</scope>
    <source>
        <strain evidence="1 2">DSM 12042</strain>
    </source>
</reference>
<reference evidence="1 2" key="1">
    <citation type="submission" date="2008-12" db="EMBL/GenBank/DDBJ databases">
        <authorList>
            <person name="Fulton L."/>
            <person name="Clifton S."/>
            <person name="Fulton B."/>
            <person name="Xu J."/>
            <person name="Minx P."/>
            <person name="Pepin K.H."/>
            <person name="Johnson M."/>
            <person name="Bhonagiri V."/>
            <person name="Nash W.E."/>
            <person name="Mardis E.R."/>
            <person name="Wilson R.K."/>
        </authorList>
    </citation>
    <scope>NUCLEOTIDE SEQUENCE [LARGE SCALE GENOMIC DNA]</scope>
    <source>
        <strain evidence="1 2">DSM 12042</strain>
    </source>
</reference>
<evidence type="ECO:0000313" key="1">
    <source>
        <dbReference type="EMBL" id="EEF67694.1"/>
    </source>
</evidence>
<dbReference type="STRING" id="545696.HOLDEFILI_02153"/>
<sequence length="42" mass="5142">MKKQTVSFLDILYYIDKERDEDQYKDPTISQEVLMKQVLLEF</sequence>
<gene>
    <name evidence="1" type="ORF">HOLDEFILI_02153</name>
</gene>
<dbReference type="EMBL" id="ACCF01000127">
    <property type="protein sequence ID" value="EEF67694.1"/>
    <property type="molecule type" value="Genomic_DNA"/>
</dbReference>
<organism evidence="1 2">
    <name type="scientific">Holdemania filiformis DSM 12042</name>
    <dbReference type="NCBI Taxonomy" id="545696"/>
    <lineage>
        <taxon>Bacteria</taxon>
        <taxon>Bacillati</taxon>
        <taxon>Bacillota</taxon>
        <taxon>Erysipelotrichia</taxon>
        <taxon>Erysipelotrichales</taxon>
        <taxon>Erysipelotrichaceae</taxon>
        <taxon>Holdemania</taxon>
    </lineage>
</organism>
<name>B9Y8K6_9FIRM</name>
<dbReference type="HOGENOM" id="CLU_3252601_0_0_9"/>
<protein>
    <submittedName>
        <fullName evidence="1">Uncharacterized protein</fullName>
    </submittedName>
</protein>
<dbReference type="AlphaFoldDB" id="B9Y8K6"/>